<dbReference type="PROSITE" id="PS50983">
    <property type="entry name" value="FE_B12_PBP"/>
    <property type="match status" value="1"/>
</dbReference>
<dbReference type="InterPro" id="IPR050902">
    <property type="entry name" value="ABC_Transporter_SBP"/>
</dbReference>
<reference evidence="2 3" key="1">
    <citation type="submission" date="2018-05" db="EMBL/GenBank/DDBJ databases">
        <title>Genomic Encyclopedia of Type Strains, Phase IV (KMG-IV): sequencing the most valuable type-strain genomes for metagenomic binning, comparative biology and taxonomic classification.</title>
        <authorList>
            <person name="Goeker M."/>
        </authorList>
    </citation>
    <scope>NUCLEOTIDE SEQUENCE [LARGE SCALE GENOMIC DNA]</scope>
    <source>
        <strain evidence="2 3">DSM 28579</strain>
    </source>
</reference>
<proteinExistence type="predicted"/>
<sequence length="387" mass="44330">MKLSKIFLVLFLTQVIHIGCVKKQVEPKTIARKKSDSIDFAFQTEIKFAKGFKVINHARHKEIIVFHPETRDTLSVYITALHDTSLPDNIKTKGIHISVPAQTIACLSTTHVGAVEILNLHEKLIGAGTPEYIWDKKIQNRIAQGKIKEIGRGMGFNLEKIVALEPDILMQNYMDKTDVDGNLTNLGIAVVYNNAWREETLLARAEWLKLMGLLFGKEQMADSIFNKVVCNYNEIKNTASKAERKPTVMYGHDFKGVWYLPQDKTYSVEAIRDANANLKTAGAGSKSLPKSFEEVFEMYHDAEYWLSTHSKIQDMDEFLSTNPRYGEFQATKNNKVYLNNKREKPDGGNDYWESGINRPDLLLKDIVKILHPELYPEYECIYWKHLE</sequence>
<dbReference type="PANTHER" id="PTHR30535:SF34">
    <property type="entry name" value="MOLYBDATE-BINDING PROTEIN MOLA"/>
    <property type="match status" value="1"/>
</dbReference>
<dbReference type="SUPFAM" id="SSF53807">
    <property type="entry name" value="Helical backbone' metal receptor"/>
    <property type="match status" value="1"/>
</dbReference>
<dbReference type="Pfam" id="PF01497">
    <property type="entry name" value="Peripla_BP_2"/>
    <property type="match status" value="1"/>
</dbReference>
<name>A0A7L4UN80_BALHA</name>
<evidence type="ECO:0000313" key="3">
    <source>
        <dbReference type="Proteomes" id="UP000251835"/>
    </source>
</evidence>
<evidence type="ECO:0000259" key="1">
    <source>
        <dbReference type="PROSITE" id="PS50983"/>
    </source>
</evidence>
<accession>A0A7L4UN80</accession>
<evidence type="ECO:0000313" key="2">
    <source>
        <dbReference type="EMBL" id="PVX49999.1"/>
    </source>
</evidence>
<organism evidence="2 3">
    <name type="scientific">Balneicella halophila</name>
    <dbReference type="NCBI Taxonomy" id="1537566"/>
    <lineage>
        <taxon>Bacteria</taxon>
        <taxon>Pseudomonadati</taxon>
        <taxon>Bacteroidota</taxon>
        <taxon>Bacteroidia</taxon>
        <taxon>Bacteroidales</taxon>
        <taxon>Balneicellaceae</taxon>
        <taxon>Balneicella</taxon>
    </lineage>
</organism>
<comment type="caution">
    <text evidence="2">The sequence shown here is derived from an EMBL/GenBank/DDBJ whole genome shotgun (WGS) entry which is preliminary data.</text>
</comment>
<keyword evidence="3" id="KW-1185">Reference proteome</keyword>
<dbReference type="GO" id="GO:0071281">
    <property type="term" value="P:cellular response to iron ion"/>
    <property type="evidence" value="ECO:0007669"/>
    <property type="project" value="TreeGrafter"/>
</dbReference>
<dbReference type="AlphaFoldDB" id="A0A7L4UN80"/>
<dbReference type="EMBL" id="QENZ01000005">
    <property type="protein sequence ID" value="PVX49999.1"/>
    <property type="molecule type" value="Genomic_DNA"/>
</dbReference>
<dbReference type="RefSeq" id="WP_116496862.1">
    <property type="nucleotide sequence ID" value="NZ_QENZ01000005.1"/>
</dbReference>
<dbReference type="PANTHER" id="PTHR30535">
    <property type="entry name" value="VITAMIN B12-BINDING PROTEIN"/>
    <property type="match status" value="1"/>
</dbReference>
<dbReference type="OrthoDB" id="9812528at2"/>
<protein>
    <submittedName>
        <fullName evidence="2">Iron complex transport system substrate-binding protein</fullName>
    </submittedName>
</protein>
<dbReference type="Proteomes" id="UP000251835">
    <property type="component" value="Unassembled WGS sequence"/>
</dbReference>
<feature type="domain" description="Fe/B12 periplasmic-binding" evidence="1">
    <location>
        <begin position="103"/>
        <end position="374"/>
    </location>
</feature>
<dbReference type="InterPro" id="IPR002491">
    <property type="entry name" value="ABC_transptr_periplasmic_BD"/>
</dbReference>
<gene>
    <name evidence="2" type="ORF">C7377_1644</name>
</gene>
<dbReference type="Gene3D" id="3.40.50.1980">
    <property type="entry name" value="Nitrogenase molybdenum iron protein domain"/>
    <property type="match status" value="2"/>
</dbReference>